<evidence type="ECO:0000313" key="2">
    <source>
        <dbReference type="Proteomes" id="UP000321893"/>
    </source>
</evidence>
<protein>
    <submittedName>
        <fullName evidence="1">Uncharacterized protein</fullName>
    </submittedName>
</protein>
<organism evidence="1 2">
    <name type="scientific">Lentilactobacillus kefiri</name>
    <name type="common">Lactobacillus kefiri</name>
    <dbReference type="NCBI Taxonomy" id="33962"/>
    <lineage>
        <taxon>Bacteria</taxon>
        <taxon>Bacillati</taxon>
        <taxon>Bacillota</taxon>
        <taxon>Bacilli</taxon>
        <taxon>Lactobacillales</taxon>
        <taxon>Lactobacillaceae</taxon>
        <taxon>Lentilactobacillus</taxon>
    </lineage>
</organism>
<dbReference type="InterPro" id="IPR043750">
    <property type="entry name" value="DUF5695"/>
</dbReference>
<gene>
    <name evidence="1" type="ORF">LKE01_09220</name>
</gene>
<dbReference type="Pfam" id="PF18951">
    <property type="entry name" value="DUF5695"/>
    <property type="match status" value="1"/>
</dbReference>
<sequence length="262" mass="29796">MPWDSTGQEEIYVWCDYFGDEEKAKQTVDAVKAYTPSIPNWGYNGAARRYFDSAVYGKREVMGRLFGHYGSPLNAIPLLQSYKEHHSDDLYLLKVGYAASTSALTTINQDGFGSMGYLANPDIMDFEPYTGDYGQSFYGYMHEAGQFVHFDPQAGWLSFGGEVEDNGNMILTMKPTDAFHKRLFVHGEETDFEIISETVPIKDVVYDFANDKIFVNFSEPKVAPRNLRIRTSENVRPTENGQMVRGAYEFDPLARQLTFKIK</sequence>
<comment type="caution">
    <text evidence="1">The sequence shown here is derived from an EMBL/GenBank/DDBJ whole genome shotgun (WGS) entry which is preliminary data.</text>
</comment>
<reference evidence="1" key="1">
    <citation type="submission" date="2019-07" db="EMBL/GenBank/DDBJ databases">
        <title>Whole genome shotgun sequence of Lactobacillus kefiri NBRC 15888.</title>
        <authorList>
            <person name="Hosoyama A."/>
            <person name="Uohara A."/>
            <person name="Ohji S."/>
            <person name="Ichikawa N."/>
        </authorList>
    </citation>
    <scope>NUCLEOTIDE SEQUENCE [LARGE SCALE GENOMIC DNA]</scope>
    <source>
        <strain evidence="1">NBRC 15888</strain>
    </source>
</reference>
<dbReference type="STRING" id="1423764.FC95_GL001132"/>
<keyword evidence="2" id="KW-1185">Reference proteome</keyword>
<proteinExistence type="predicted"/>
<name>A0A511DTD7_LENKE</name>
<dbReference type="EMBL" id="BJVK01000008">
    <property type="protein sequence ID" value="GEL28102.1"/>
    <property type="molecule type" value="Genomic_DNA"/>
</dbReference>
<evidence type="ECO:0000313" key="1">
    <source>
        <dbReference type="EMBL" id="GEL28102.1"/>
    </source>
</evidence>
<dbReference type="AlphaFoldDB" id="A0A511DTD7"/>
<accession>A0A511DTD7</accession>
<dbReference type="Proteomes" id="UP000321893">
    <property type="component" value="Unassembled WGS sequence"/>
</dbReference>